<dbReference type="PANTHER" id="PTHR33104">
    <property type="entry name" value="SI:DKEY-29D5.2"/>
    <property type="match status" value="1"/>
</dbReference>
<dbReference type="Proteomes" id="UP001218188">
    <property type="component" value="Unassembled WGS sequence"/>
</dbReference>
<dbReference type="Pfam" id="PF18758">
    <property type="entry name" value="KDZ"/>
    <property type="match status" value="1"/>
</dbReference>
<dbReference type="InterPro" id="IPR040521">
    <property type="entry name" value="KDZ"/>
</dbReference>
<reference evidence="2" key="1">
    <citation type="submission" date="2023-03" db="EMBL/GenBank/DDBJ databases">
        <title>Massive genome expansion in bonnet fungi (Mycena s.s.) driven by repeated elements and novel gene families across ecological guilds.</title>
        <authorList>
            <consortium name="Lawrence Berkeley National Laboratory"/>
            <person name="Harder C.B."/>
            <person name="Miyauchi S."/>
            <person name="Viragh M."/>
            <person name="Kuo A."/>
            <person name="Thoen E."/>
            <person name="Andreopoulos B."/>
            <person name="Lu D."/>
            <person name="Skrede I."/>
            <person name="Drula E."/>
            <person name="Henrissat B."/>
            <person name="Morin E."/>
            <person name="Kohler A."/>
            <person name="Barry K."/>
            <person name="LaButti K."/>
            <person name="Morin E."/>
            <person name="Salamov A."/>
            <person name="Lipzen A."/>
            <person name="Mereny Z."/>
            <person name="Hegedus B."/>
            <person name="Baldrian P."/>
            <person name="Stursova M."/>
            <person name="Weitz H."/>
            <person name="Taylor A."/>
            <person name="Grigoriev I.V."/>
            <person name="Nagy L.G."/>
            <person name="Martin F."/>
            <person name="Kauserud H."/>
        </authorList>
    </citation>
    <scope>NUCLEOTIDE SEQUENCE</scope>
    <source>
        <strain evidence="2">CBHHK200</strain>
    </source>
</reference>
<protein>
    <submittedName>
        <fullName evidence="2">Uncharacterized protein</fullName>
    </submittedName>
</protein>
<proteinExistence type="predicted"/>
<keyword evidence="1" id="KW-1133">Transmembrane helix</keyword>
<keyword evidence="1" id="KW-0472">Membrane</keyword>
<accession>A0AAD6SQ63</accession>
<feature type="transmembrane region" description="Helical" evidence="1">
    <location>
        <begin position="95"/>
        <end position="116"/>
    </location>
</feature>
<dbReference type="PANTHER" id="PTHR33104:SF2">
    <property type="entry name" value="CXC3 LIKE CYSTEINE CLUSTER DOMAIN-CONTAINING PROTEIN"/>
    <property type="match status" value="1"/>
</dbReference>
<keyword evidence="3" id="KW-1185">Reference proteome</keyword>
<dbReference type="EMBL" id="JARJCM010000079">
    <property type="protein sequence ID" value="KAJ7031694.1"/>
    <property type="molecule type" value="Genomic_DNA"/>
</dbReference>
<dbReference type="AlphaFoldDB" id="A0AAD6SQ63"/>
<gene>
    <name evidence="2" type="ORF">C8F04DRAFT_959933</name>
</gene>
<organism evidence="2 3">
    <name type="scientific">Mycena alexandri</name>
    <dbReference type="NCBI Taxonomy" id="1745969"/>
    <lineage>
        <taxon>Eukaryota</taxon>
        <taxon>Fungi</taxon>
        <taxon>Dikarya</taxon>
        <taxon>Basidiomycota</taxon>
        <taxon>Agaricomycotina</taxon>
        <taxon>Agaricomycetes</taxon>
        <taxon>Agaricomycetidae</taxon>
        <taxon>Agaricales</taxon>
        <taxon>Marasmiineae</taxon>
        <taxon>Mycenaceae</taxon>
        <taxon>Mycena</taxon>
    </lineage>
</organism>
<name>A0AAD6SQ63_9AGAR</name>
<sequence>MQCTPLPRSGTINYGNNHWCFVEEDGYREHLKNYVAEKDVSTCIAFAALLQKETRMTSGLRCTGVGGCVCARHGVVRAQGLGDLQKGERYANMDYILLSALLGVTLLAITISYDIACQWKINLPTRAKKIQDDSKLTTRLGEFEIQFALPVWHAAAHEVECQTQNSLSYTGGVGRTDGEGIERTWAVLNPLGFSTKEMGSGARHDALENKVDDLNWEKNIGQGDTLARKLIVAITERDKQVAEFIEIDRTLGKHLRKTWQTKIDEWQANKSSPNPYCLAGGKGGIEVAVFLDLKTAEANEAAEGCLVLTDAKATAAAFIKAGVQLEEAQRRIKAELKGVTLVTADRASQIQEMRISFLKKLRVYERLQETFMPGVGALKTAAEEARDPDKPPPRAEDIKLWMPSELKAPARRRVCRKGVAEAEAQVRHVQCGDALNDVRSRLHAQKHLITWRNSHSVGQRASTRSATLIGRVGDRIARVADKYRRAREALIVLKGATFTPEYKVLDAKDLNTNLEQESDDKARKKLARLGSTKRARNEPSDATKTLSWIWTAGGGPGEDTQQLHECDAVYLLPSTAVHVEWSKAQARKDRWVEEVQQLIHLATTNTEGKILQLWVPLSMCA</sequence>
<evidence type="ECO:0000256" key="1">
    <source>
        <dbReference type="SAM" id="Phobius"/>
    </source>
</evidence>
<evidence type="ECO:0000313" key="3">
    <source>
        <dbReference type="Proteomes" id="UP001218188"/>
    </source>
</evidence>
<comment type="caution">
    <text evidence="2">The sequence shown here is derived from an EMBL/GenBank/DDBJ whole genome shotgun (WGS) entry which is preliminary data.</text>
</comment>
<keyword evidence="1" id="KW-0812">Transmembrane</keyword>
<evidence type="ECO:0000313" key="2">
    <source>
        <dbReference type="EMBL" id="KAJ7031694.1"/>
    </source>
</evidence>